<comment type="subcellular location">
    <subcellularLocation>
        <location evidence="2">Cytoplasmic vesicle membrane</location>
        <topology evidence="2">Single-pass type I membrane protein</topology>
    </subcellularLocation>
    <subcellularLocation>
        <location evidence="4">Golgi apparatus membrane</location>
        <topology evidence="4">Single-pass type I membrane protein</topology>
    </subcellularLocation>
    <subcellularLocation>
        <location evidence="1">Mitochondrion membrane</location>
        <topology evidence="1">Single-pass membrane protein</topology>
    </subcellularLocation>
    <subcellularLocation>
        <location evidence="3">Preautophagosomal structure membrane</location>
        <topology evidence="3">Single-pass type I membrane protein</topology>
    </subcellularLocation>
</comment>
<evidence type="ECO:0000256" key="14">
    <source>
        <dbReference type="ARBA" id="ARBA00023128"/>
    </source>
</evidence>
<evidence type="ECO:0000256" key="16">
    <source>
        <dbReference type="ARBA" id="ARBA00023157"/>
    </source>
</evidence>
<evidence type="ECO:0000256" key="8">
    <source>
        <dbReference type="ARBA" id="ARBA00022692"/>
    </source>
</evidence>
<reference evidence="21 22" key="1">
    <citation type="submission" date="2016-06" db="EMBL/GenBank/DDBJ databases">
        <title>Evolution of pathogenesis and genome organization in the Tremellales.</title>
        <authorList>
            <person name="Cuomo C."/>
            <person name="Litvintseva A."/>
            <person name="Heitman J."/>
            <person name="Chen Y."/>
            <person name="Sun S."/>
            <person name="Springer D."/>
            <person name="Dromer F."/>
            <person name="Young S."/>
            <person name="Zeng Q."/>
            <person name="Chapman S."/>
            <person name="Gujja S."/>
            <person name="Saif S."/>
            <person name="Birren B."/>
        </authorList>
    </citation>
    <scope>NUCLEOTIDE SEQUENCE [LARGE SCALE GENOMIC DNA]</scope>
    <source>
        <strain evidence="21 22">ATCC 28783</strain>
    </source>
</reference>
<evidence type="ECO:0000256" key="4">
    <source>
        <dbReference type="ARBA" id="ARBA00004614"/>
    </source>
</evidence>
<dbReference type="GO" id="GO:0006914">
    <property type="term" value="P:autophagy"/>
    <property type="evidence" value="ECO:0007669"/>
    <property type="project" value="UniProtKB-KW"/>
</dbReference>
<evidence type="ECO:0000256" key="7">
    <source>
        <dbReference type="ARBA" id="ARBA00022448"/>
    </source>
</evidence>
<accession>A0A4Q1BTZ4</accession>
<evidence type="ECO:0000256" key="13">
    <source>
        <dbReference type="ARBA" id="ARBA00023034"/>
    </source>
</evidence>
<evidence type="ECO:0000256" key="19">
    <source>
        <dbReference type="SAM" id="SignalP"/>
    </source>
</evidence>
<feature type="chain" id="PRO_5020870706" description="Autophagy-related protein 27" evidence="19">
    <location>
        <begin position="17"/>
        <end position="270"/>
    </location>
</feature>
<keyword evidence="10" id="KW-0653">Protein transport</keyword>
<dbReference type="GO" id="GO:0031966">
    <property type="term" value="C:mitochondrial membrane"/>
    <property type="evidence" value="ECO:0007669"/>
    <property type="project" value="UniProtKB-SubCell"/>
</dbReference>
<evidence type="ECO:0000256" key="6">
    <source>
        <dbReference type="ARBA" id="ARBA00013776"/>
    </source>
</evidence>
<keyword evidence="8 18" id="KW-0812">Transmembrane</keyword>
<name>A0A4Q1BTZ4_TREME</name>
<dbReference type="Pfam" id="PF09451">
    <property type="entry name" value="ATG27"/>
    <property type="match status" value="1"/>
</dbReference>
<evidence type="ECO:0000313" key="22">
    <source>
        <dbReference type="Proteomes" id="UP000289152"/>
    </source>
</evidence>
<comment type="similarity">
    <text evidence="5">Belongs to the ATG27 family.</text>
</comment>
<keyword evidence="11 18" id="KW-1133">Transmembrane helix</keyword>
<keyword evidence="7" id="KW-0813">Transport</keyword>
<evidence type="ECO:0000256" key="17">
    <source>
        <dbReference type="ARBA" id="ARBA00023329"/>
    </source>
</evidence>
<proteinExistence type="inferred from homology"/>
<keyword evidence="22" id="KW-1185">Reference proteome</keyword>
<keyword evidence="15 18" id="KW-0472">Membrane</keyword>
<keyword evidence="17" id="KW-0968">Cytoplasmic vesicle</keyword>
<dbReference type="Proteomes" id="UP000289152">
    <property type="component" value="Unassembled WGS sequence"/>
</dbReference>
<dbReference type="AlphaFoldDB" id="A0A4Q1BTZ4"/>
<dbReference type="STRING" id="5217.A0A4Q1BTZ4"/>
<keyword evidence="13" id="KW-0333">Golgi apparatus</keyword>
<keyword evidence="12" id="KW-0072">Autophagy</keyword>
<feature type="domain" description="MRH" evidence="20">
    <location>
        <begin position="17"/>
        <end position="178"/>
    </location>
</feature>
<feature type="transmembrane region" description="Helical" evidence="18">
    <location>
        <begin position="203"/>
        <end position="222"/>
    </location>
</feature>
<dbReference type="SUPFAM" id="SSF50911">
    <property type="entry name" value="Mannose 6-phosphate receptor domain"/>
    <property type="match status" value="1"/>
</dbReference>
<dbReference type="GO" id="GO:0030659">
    <property type="term" value="C:cytoplasmic vesicle membrane"/>
    <property type="evidence" value="ECO:0007669"/>
    <property type="project" value="UniProtKB-SubCell"/>
</dbReference>
<dbReference type="InParanoid" id="A0A4Q1BTZ4"/>
<evidence type="ECO:0000256" key="15">
    <source>
        <dbReference type="ARBA" id="ARBA00023136"/>
    </source>
</evidence>
<dbReference type="PANTHER" id="PTHR15071:SF13">
    <property type="entry name" value="AUTOPHAGY-RELATED PROTEIN 27"/>
    <property type="match status" value="1"/>
</dbReference>
<dbReference type="GO" id="GO:0034045">
    <property type="term" value="C:phagophore assembly site membrane"/>
    <property type="evidence" value="ECO:0007669"/>
    <property type="project" value="UniProtKB-SubCell"/>
</dbReference>
<feature type="signal peptide" evidence="19">
    <location>
        <begin position="1"/>
        <end position="16"/>
    </location>
</feature>
<evidence type="ECO:0000256" key="3">
    <source>
        <dbReference type="ARBA" id="ARBA00004472"/>
    </source>
</evidence>
<evidence type="ECO:0000256" key="11">
    <source>
        <dbReference type="ARBA" id="ARBA00022989"/>
    </source>
</evidence>
<evidence type="ECO:0000313" key="21">
    <source>
        <dbReference type="EMBL" id="RXK41480.1"/>
    </source>
</evidence>
<dbReference type="EMBL" id="SDIL01000008">
    <property type="protein sequence ID" value="RXK41480.1"/>
    <property type="molecule type" value="Genomic_DNA"/>
</dbReference>
<dbReference type="GO" id="GO:0000139">
    <property type="term" value="C:Golgi membrane"/>
    <property type="evidence" value="ECO:0007669"/>
    <property type="project" value="UniProtKB-SubCell"/>
</dbReference>
<keyword evidence="16" id="KW-1015">Disulfide bond</keyword>
<protein>
    <recommendedName>
        <fullName evidence="6">Autophagy-related protein 27</fullName>
    </recommendedName>
</protein>
<gene>
    <name evidence="21" type="ORF">M231_01188</name>
</gene>
<evidence type="ECO:0000259" key="20">
    <source>
        <dbReference type="PROSITE" id="PS51914"/>
    </source>
</evidence>
<dbReference type="Gene3D" id="2.70.130.10">
    <property type="entry name" value="Mannose-6-phosphate receptor binding domain"/>
    <property type="match status" value="1"/>
</dbReference>
<evidence type="ECO:0000256" key="18">
    <source>
        <dbReference type="SAM" id="Phobius"/>
    </source>
</evidence>
<evidence type="ECO:0000256" key="10">
    <source>
        <dbReference type="ARBA" id="ARBA00022927"/>
    </source>
</evidence>
<organism evidence="21 22">
    <name type="scientific">Tremella mesenterica</name>
    <name type="common">Jelly fungus</name>
    <dbReference type="NCBI Taxonomy" id="5217"/>
    <lineage>
        <taxon>Eukaryota</taxon>
        <taxon>Fungi</taxon>
        <taxon>Dikarya</taxon>
        <taxon>Basidiomycota</taxon>
        <taxon>Agaricomycotina</taxon>
        <taxon>Tremellomycetes</taxon>
        <taxon>Tremellales</taxon>
        <taxon>Tremellaceae</taxon>
        <taxon>Tremella</taxon>
    </lineage>
</organism>
<evidence type="ECO:0000256" key="5">
    <source>
        <dbReference type="ARBA" id="ARBA00005363"/>
    </source>
</evidence>
<evidence type="ECO:0000256" key="12">
    <source>
        <dbReference type="ARBA" id="ARBA00023006"/>
    </source>
</evidence>
<dbReference type="VEuPathDB" id="FungiDB:TREMEDRAFT_66622"/>
<sequence>MFRWGLIFLLAIQTQAFDCSLSINNVPYDLSPLSGLRESTKDASTPPTTSRAKVLMDLCGNGVDDDSEGDDKCPPTSLVCLKLLNIKPSSSEPERITSVIPLWSTDTPAEDVEMSALDKGGRGGVRINVRGPEYAGSQQNLNLTLLCSSISTEPTPEIISYTSNLLSLEWSTPDACPHDNSSSDEEESGGGEGGIGFWGFMKFLFWLGVIGLILYFVIGITYNHQQYSARGFDLIPHRDFWRELPSLIQDLSSHLLSGLRGGRGGYHSLG</sequence>
<dbReference type="InterPro" id="IPR044865">
    <property type="entry name" value="MRH_dom"/>
</dbReference>
<keyword evidence="9 19" id="KW-0732">Signal</keyword>
<evidence type="ECO:0000256" key="9">
    <source>
        <dbReference type="ARBA" id="ARBA00022729"/>
    </source>
</evidence>
<dbReference type="InterPro" id="IPR018939">
    <property type="entry name" value="Autophagy-rel_prot_27"/>
</dbReference>
<dbReference type="OrthoDB" id="29460at2759"/>
<dbReference type="PANTHER" id="PTHR15071">
    <property type="entry name" value="MANNOSE-6-PHOSPHATE RECEPTOR FAMILY MEMBER"/>
    <property type="match status" value="1"/>
</dbReference>
<dbReference type="GO" id="GO:0015031">
    <property type="term" value="P:protein transport"/>
    <property type="evidence" value="ECO:0007669"/>
    <property type="project" value="UniProtKB-KW"/>
</dbReference>
<evidence type="ECO:0000256" key="1">
    <source>
        <dbReference type="ARBA" id="ARBA00004304"/>
    </source>
</evidence>
<comment type="caution">
    <text evidence="21">The sequence shown here is derived from an EMBL/GenBank/DDBJ whole genome shotgun (WGS) entry which is preliminary data.</text>
</comment>
<keyword evidence="14" id="KW-0496">Mitochondrion</keyword>
<dbReference type="InterPro" id="IPR009011">
    <property type="entry name" value="Man6P_isomerase_rcpt-bd_dom_sf"/>
</dbReference>
<dbReference type="PROSITE" id="PS51914">
    <property type="entry name" value="MRH"/>
    <property type="match status" value="1"/>
</dbReference>
<evidence type="ECO:0000256" key="2">
    <source>
        <dbReference type="ARBA" id="ARBA00004358"/>
    </source>
</evidence>